<organism evidence="10 11">
    <name type="scientific">Symbiodinium natans</name>
    <dbReference type="NCBI Taxonomy" id="878477"/>
    <lineage>
        <taxon>Eukaryota</taxon>
        <taxon>Sar</taxon>
        <taxon>Alveolata</taxon>
        <taxon>Dinophyceae</taxon>
        <taxon>Suessiales</taxon>
        <taxon>Symbiodiniaceae</taxon>
        <taxon>Symbiodinium</taxon>
    </lineage>
</organism>
<dbReference type="PROSITE" id="PS50222">
    <property type="entry name" value="EF_HAND_2"/>
    <property type="match status" value="1"/>
</dbReference>
<dbReference type="GO" id="GO:0016460">
    <property type="term" value="C:myosin II complex"/>
    <property type="evidence" value="ECO:0007669"/>
    <property type="project" value="TreeGrafter"/>
</dbReference>
<keyword evidence="4" id="KW-0106">Calcium</keyword>
<feature type="transmembrane region" description="Helical" evidence="7">
    <location>
        <begin position="476"/>
        <end position="496"/>
    </location>
</feature>
<feature type="transmembrane region" description="Helical" evidence="7">
    <location>
        <begin position="343"/>
        <end position="362"/>
    </location>
</feature>
<evidence type="ECO:0000256" key="8">
    <source>
        <dbReference type="SAM" id="SignalP"/>
    </source>
</evidence>
<feature type="transmembrane region" description="Helical" evidence="7">
    <location>
        <begin position="169"/>
        <end position="190"/>
    </location>
</feature>
<dbReference type="Proteomes" id="UP000604046">
    <property type="component" value="Unassembled WGS sequence"/>
</dbReference>
<keyword evidence="3" id="KW-0677">Repeat</keyword>
<dbReference type="PANTHER" id="PTHR23048">
    <property type="entry name" value="MYOSIN LIGHT CHAIN 1, 3"/>
    <property type="match status" value="1"/>
</dbReference>
<keyword evidence="2" id="KW-0479">Metal-binding</keyword>
<keyword evidence="5" id="KW-0007">Acetylation</keyword>
<feature type="transmembrane region" description="Helical" evidence="7">
    <location>
        <begin position="315"/>
        <end position="337"/>
    </location>
</feature>
<keyword evidence="7" id="KW-0812">Transmembrane</keyword>
<evidence type="ECO:0000256" key="4">
    <source>
        <dbReference type="ARBA" id="ARBA00022837"/>
    </source>
</evidence>
<feature type="signal peptide" evidence="8">
    <location>
        <begin position="1"/>
        <end position="26"/>
    </location>
</feature>
<evidence type="ECO:0000256" key="1">
    <source>
        <dbReference type="ARBA" id="ARBA00020786"/>
    </source>
</evidence>
<accession>A0A812NYK8</accession>
<name>A0A812NYK8_9DINO</name>
<feature type="region of interest" description="Disordered" evidence="6">
    <location>
        <begin position="593"/>
        <end position="622"/>
    </location>
</feature>
<evidence type="ECO:0000313" key="11">
    <source>
        <dbReference type="Proteomes" id="UP000604046"/>
    </source>
</evidence>
<feature type="domain" description="EF-hand" evidence="9">
    <location>
        <begin position="734"/>
        <end position="769"/>
    </location>
</feature>
<feature type="chain" id="PRO_5032970886" description="Calmodulin" evidence="8">
    <location>
        <begin position="27"/>
        <end position="816"/>
    </location>
</feature>
<dbReference type="PROSITE" id="PS00018">
    <property type="entry name" value="EF_HAND_1"/>
    <property type="match status" value="1"/>
</dbReference>
<keyword evidence="7" id="KW-0472">Membrane</keyword>
<evidence type="ECO:0000313" key="10">
    <source>
        <dbReference type="EMBL" id="CAE7332501.1"/>
    </source>
</evidence>
<dbReference type="OrthoDB" id="412267at2759"/>
<dbReference type="GO" id="GO:0005509">
    <property type="term" value="F:calcium ion binding"/>
    <property type="evidence" value="ECO:0007669"/>
    <property type="project" value="InterPro"/>
</dbReference>
<proteinExistence type="predicted"/>
<keyword evidence="11" id="KW-1185">Reference proteome</keyword>
<dbReference type="SUPFAM" id="SSF47473">
    <property type="entry name" value="EF-hand"/>
    <property type="match status" value="1"/>
</dbReference>
<dbReference type="InterPro" id="IPR018247">
    <property type="entry name" value="EF_Hand_1_Ca_BS"/>
</dbReference>
<protein>
    <recommendedName>
        <fullName evidence="1">Calmodulin</fullName>
    </recommendedName>
</protein>
<sequence>MALGRRRTPAILTIVALFFGVRQVIHFDGGNVLVAWPTAGPQVTVASHHHHQRHRETHEESIFEELVEEVTLCPWLLFAEVCLVVILNAVFESVQHWVRHSLDHAQDKVGLQIMDVLFKEFSGLGFIGMFLFLVTQSKVSEDVLGRQVFGDSLKDFDAEDPVAESFETVHMMIFLLMAVLLFQAMALLRVTKSVIETWGRYERARAWGTRPDSIESLFCESGFLERVAMPYAPRGLELHCKKPFTYENPLGWWMVLNHDTLRNLVMWRAIRHQFIFGANSKAKSGSISCPRQFSFESYLRERLGRIVVHVVEVDMYIWLSTLLTLTPMLYGCIHLNFYAVNELLVFVSYLLLAIGMVVAYLLESDTLALTPTLPEDARQILVLFSGTSSYMLMKHYDMTSTICAELKFGAPGLCDVDIDNVELGKAPASSFQRASMKTEHYAFIFELLAFWQAILVTCLVLFYLSVPLTSWSEIVLYSMAWAEWPLMLFGVMPVLLERLTIRSSIGDETDNQLVRTVSLETKSMLLRYHIRLAQLMGYEKRLKKQQLVERHRVNPHQVHNASRLIHAATAATLGDDDDDKDVVMQAQLLPHGASAPAVESMQVPPSSPRPGDTSPPKQGAAMHRAVRKVNLITRWNSKTRIRENWTKGLRLFRALPYGEQHEIEQIFSSLDINNNEEVMLGDLADHWRAMGFRNTEESAQTLLESIDYDGNKQLTWNKFQAAAALAISASGERDWHNDYKMLFNLIDRNRNGRLTVFDIASWLEDMKSGMTEMDVASLLYQHFGQAKPYVDQNEFVDWIGAIGLPHANSSLNHYSH</sequence>
<dbReference type="InterPro" id="IPR002048">
    <property type="entry name" value="EF_hand_dom"/>
</dbReference>
<dbReference type="InterPro" id="IPR011992">
    <property type="entry name" value="EF-hand-dom_pair"/>
</dbReference>
<comment type="caution">
    <text evidence="10">The sequence shown here is derived from an EMBL/GenBank/DDBJ whole genome shotgun (WGS) entry which is preliminary data.</text>
</comment>
<dbReference type="AlphaFoldDB" id="A0A812NYK8"/>
<feature type="transmembrane region" description="Helical" evidence="7">
    <location>
        <begin position="441"/>
        <end position="464"/>
    </location>
</feature>
<evidence type="ECO:0000256" key="6">
    <source>
        <dbReference type="SAM" id="MobiDB-lite"/>
    </source>
</evidence>
<keyword evidence="8" id="KW-0732">Signal</keyword>
<feature type="transmembrane region" description="Helical" evidence="7">
    <location>
        <begin position="116"/>
        <end position="134"/>
    </location>
</feature>
<gene>
    <name evidence="10" type="primary">CML13</name>
    <name evidence="10" type="ORF">SNAT2548_LOCUS17391</name>
</gene>
<keyword evidence="7" id="KW-1133">Transmembrane helix</keyword>
<evidence type="ECO:0000259" key="9">
    <source>
        <dbReference type="PROSITE" id="PS50222"/>
    </source>
</evidence>
<dbReference type="EMBL" id="CAJNDS010002110">
    <property type="protein sequence ID" value="CAE7332501.1"/>
    <property type="molecule type" value="Genomic_DNA"/>
</dbReference>
<dbReference type="InterPro" id="IPR050230">
    <property type="entry name" value="CALM/Myosin/TropC-like"/>
</dbReference>
<evidence type="ECO:0000256" key="3">
    <source>
        <dbReference type="ARBA" id="ARBA00022737"/>
    </source>
</evidence>
<evidence type="ECO:0000256" key="7">
    <source>
        <dbReference type="SAM" id="Phobius"/>
    </source>
</evidence>
<evidence type="ECO:0000256" key="5">
    <source>
        <dbReference type="ARBA" id="ARBA00022990"/>
    </source>
</evidence>
<dbReference type="PANTHER" id="PTHR23048:SF0">
    <property type="entry name" value="CALMODULIN LIKE 3"/>
    <property type="match status" value="1"/>
</dbReference>
<reference evidence="10" key="1">
    <citation type="submission" date="2021-02" db="EMBL/GenBank/DDBJ databases">
        <authorList>
            <person name="Dougan E. K."/>
            <person name="Rhodes N."/>
            <person name="Thang M."/>
            <person name="Chan C."/>
        </authorList>
    </citation>
    <scope>NUCLEOTIDE SEQUENCE</scope>
</reference>
<evidence type="ECO:0000256" key="2">
    <source>
        <dbReference type="ARBA" id="ARBA00022723"/>
    </source>
</evidence>
<dbReference type="Gene3D" id="1.10.238.10">
    <property type="entry name" value="EF-hand"/>
    <property type="match status" value="1"/>
</dbReference>